<evidence type="ECO:0000313" key="3">
    <source>
        <dbReference type="EMBL" id="MBJ6368578.1"/>
    </source>
</evidence>
<dbReference type="SMART" id="SM00490">
    <property type="entry name" value="HELICc"/>
    <property type="match status" value="1"/>
</dbReference>
<dbReference type="Pfam" id="PF00271">
    <property type="entry name" value="Helicase_C"/>
    <property type="match status" value="1"/>
</dbReference>
<gene>
    <name evidence="3" type="ORF">JF259_10810</name>
</gene>
<dbReference type="GO" id="GO:0005829">
    <property type="term" value="C:cytosol"/>
    <property type="evidence" value="ECO:0007669"/>
    <property type="project" value="TreeGrafter"/>
</dbReference>
<dbReference type="SMART" id="SM00487">
    <property type="entry name" value="DEXDc"/>
    <property type="match status" value="1"/>
</dbReference>
<dbReference type="Proteomes" id="UP000610931">
    <property type="component" value="Unassembled WGS sequence"/>
</dbReference>
<dbReference type="GO" id="GO:0003677">
    <property type="term" value="F:DNA binding"/>
    <property type="evidence" value="ECO:0007669"/>
    <property type="project" value="InterPro"/>
</dbReference>
<dbReference type="CDD" id="cd18785">
    <property type="entry name" value="SF2_C"/>
    <property type="match status" value="1"/>
</dbReference>
<dbReference type="SUPFAM" id="SSF52540">
    <property type="entry name" value="P-loop containing nucleoside triphosphate hydrolases"/>
    <property type="match status" value="1"/>
</dbReference>
<feature type="domain" description="Helicase ATP-binding" evidence="1">
    <location>
        <begin position="143"/>
        <end position="321"/>
    </location>
</feature>
<keyword evidence="3" id="KW-0378">Hydrolase</keyword>
<dbReference type="GO" id="GO:0004386">
    <property type="term" value="F:helicase activity"/>
    <property type="evidence" value="ECO:0007669"/>
    <property type="project" value="UniProtKB-KW"/>
</dbReference>
<evidence type="ECO:0000313" key="4">
    <source>
        <dbReference type="Proteomes" id="UP000610931"/>
    </source>
</evidence>
<organism evidence="3 4">
    <name type="scientific">Snuella sedimenti</name>
    <dbReference type="NCBI Taxonomy" id="2798802"/>
    <lineage>
        <taxon>Bacteria</taxon>
        <taxon>Pseudomonadati</taxon>
        <taxon>Bacteroidota</taxon>
        <taxon>Flavobacteriia</taxon>
        <taxon>Flavobacteriales</taxon>
        <taxon>Flavobacteriaceae</taxon>
        <taxon>Snuella</taxon>
    </lineage>
</organism>
<dbReference type="InterPro" id="IPR006935">
    <property type="entry name" value="Helicase/UvrB_N"/>
</dbReference>
<dbReference type="PANTHER" id="PTHR47396">
    <property type="entry name" value="TYPE I RESTRICTION ENZYME ECOKI R PROTEIN"/>
    <property type="match status" value="1"/>
</dbReference>
<dbReference type="GO" id="GO:0016787">
    <property type="term" value="F:hydrolase activity"/>
    <property type="evidence" value="ECO:0007669"/>
    <property type="project" value="InterPro"/>
</dbReference>
<dbReference type="InterPro" id="IPR001650">
    <property type="entry name" value="Helicase_C-like"/>
</dbReference>
<keyword evidence="4" id="KW-1185">Reference proteome</keyword>
<sequence length="1103" mass="127264">MESLFKETISIDLKISLKKHGNKIIHKLGVKTGEISKYEDLGYLFRISQNEKYFFTFNHNKFPKEDFNAIFYFNINKCKGDIYTYLKTCPKECMSYQFPNDTSVIDSWRGNFNYKQEVLDKNKEPIIKGLRPPQIGSLHSILAHWSISIEPAIVVMPTGTGKTETMLSLAVANLCNKILVIVPSNSLRTQISNKFIELGILKNKDFGVINEIVINPIVGLINTSFQEKKEAVDFYSKCNVIVATTDVITACRKKDVGIFLEIINNSNYLIVDEAHHCAANTWNNIAVEFIKNKKPVLKFTATPFRNDDKRLKGKIIYNYPLSLAQRDGSFREINFMPIVEFDDNKVHHIIAKKAILQLEQDIENGLEHLLMARVDKIEEAKKVFEIYKSYQKYNPVLITSETKDKEKREILSRLRSESNPHKVIVCVNMLGEGYDLPELKICALHIMHKNITTSIQFFGRFTRSSTKNVGNATIIANIGDNKLKDNLLKKLYAKDADWNRILKTSNESILSDLNKEEAFFQKFDEDEIPYKIPLRNIAPALSTVVYQINSLSPKWKPENHKDFFESRKQQSVFATHQEKNLIVIITKSDSTVRWGKIDDLININYDLFIIYYNEEQKLLFINSSNNGSLYGQLANDLIGDEINLINEADIYKSLHEVEELELFNLGVKPISEESISYTQLFGKNVGEALDEITKQTKSSANLFGKGFSEGERMTIGCSSKGRVWSRMVKTIPEFCDWCDVIGGKLINTDIDVKNIFDFIAKPERVPPFPDDFLFTPISIIWNDDIYYRESELFINNESFYDYRIDLDIDNSNKSKIVFSVSDSYDRKTLYELTLDSNKKSRGFSYQKISGADLVFKYGKNEYQSIQEFFTAYPPIIRFADSSKMYNDIFFKFKYKPKGYDVSKIKTKDWKAYGVNITIESQYDKTKTILRKDSIQYVMINELKNDSNYQVVFDDDDKNEVSDIIAIKYYDDYSKLVVDLYHCKFSLKDKAGARLKDLYEVCGQAQRSFHWKHNMRNLIEHIKKREAHRLKNSKPSRFEKGGNEELQTIINMVESGMSKIVFNVIIVQPGISKKIISDEQLSLLGATDMLLKNTGNNFEVLIDN</sequence>
<dbReference type="InterPro" id="IPR027417">
    <property type="entry name" value="P-loop_NTPase"/>
</dbReference>
<dbReference type="PANTHER" id="PTHR47396:SF1">
    <property type="entry name" value="ATP-DEPENDENT HELICASE IRC3-RELATED"/>
    <property type="match status" value="1"/>
</dbReference>
<name>A0A8J7LNZ3_9FLAO</name>
<keyword evidence="3" id="KW-0347">Helicase</keyword>
<dbReference type="AlphaFoldDB" id="A0A8J7LNZ3"/>
<dbReference type="Gene3D" id="3.40.50.300">
    <property type="entry name" value="P-loop containing nucleotide triphosphate hydrolases"/>
    <property type="match status" value="2"/>
</dbReference>
<comment type="caution">
    <text evidence="3">The sequence shown here is derived from an EMBL/GenBank/DDBJ whole genome shotgun (WGS) entry which is preliminary data.</text>
</comment>
<feature type="domain" description="Helicase C-terminal" evidence="2">
    <location>
        <begin position="357"/>
        <end position="517"/>
    </location>
</feature>
<dbReference type="GO" id="GO:0005524">
    <property type="term" value="F:ATP binding"/>
    <property type="evidence" value="ECO:0007669"/>
    <property type="project" value="InterPro"/>
</dbReference>
<dbReference type="RefSeq" id="WP_199115341.1">
    <property type="nucleotide sequence ID" value="NZ_JAELVQ010000013.1"/>
</dbReference>
<dbReference type="InterPro" id="IPR014001">
    <property type="entry name" value="Helicase_ATP-bd"/>
</dbReference>
<accession>A0A8J7LNZ3</accession>
<dbReference type="InterPro" id="IPR050742">
    <property type="entry name" value="Helicase_Restrict-Modif_Enz"/>
</dbReference>
<proteinExistence type="predicted"/>
<dbReference type="EMBL" id="JAELVQ010000013">
    <property type="protein sequence ID" value="MBJ6368578.1"/>
    <property type="molecule type" value="Genomic_DNA"/>
</dbReference>
<dbReference type="PROSITE" id="PS51194">
    <property type="entry name" value="HELICASE_CTER"/>
    <property type="match status" value="1"/>
</dbReference>
<keyword evidence="3" id="KW-0547">Nucleotide-binding</keyword>
<dbReference type="Pfam" id="PF04851">
    <property type="entry name" value="ResIII"/>
    <property type="match status" value="1"/>
</dbReference>
<protein>
    <submittedName>
        <fullName evidence="3">DEAD/DEAH box helicase family protein</fullName>
    </submittedName>
</protein>
<keyword evidence="3" id="KW-0067">ATP-binding</keyword>
<evidence type="ECO:0000259" key="2">
    <source>
        <dbReference type="PROSITE" id="PS51194"/>
    </source>
</evidence>
<dbReference type="CDD" id="cd17926">
    <property type="entry name" value="DEXHc_RE"/>
    <property type="match status" value="1"/>
</dbReference>
<reference evidence="3" key="1">
    <citation type="submission" date="2020-12" db="EMBL/GenBank/DDBJ databases">
        <title>Snuella sp. nov., isolated from sediment in Incheon.</title>
        <authorList>
            <person name="Kim W."/>
        </authorList>
    </citation>
    <scope>NUCLEOTIDE SEQUENCE</scope>
    <source>
        <strain evidence="3">CAU 1569</strain>
    </source>
</reference>
<dbReference type="PROSITE" id="PS51192">
    <property type="entry name" value="HELICASE_ATP_BIND_1"/>
    <property type="match status" value="1"/>
</dbReference>
<evidence type="ECO:0000259" key="1">
    <source>
        <dbReference type="PROSITE" id="PS51192"/>
    </source>
</evidence>